<dbReference type="GO" id="GO:0016301">
    <property type="term" value="F:kinase activity"/>
    <property type="evidence" value="ECO:0007669"/>
    <property type="project" value="UniProtKB-KW"/>
</dbReference>
<dbReference type="InterPro" id="IPR043129">
    <property type="entry name" value="ATPase_NBD"/>
</dbReference>
<dbReference type="InterPro" id="IPR006003">
    <property type="entry name" value="FGGY_RbtK-like"/>
</dbReference>
<evidence type="ECO:0000313" key="6">
    <source>
        <dbReference type="EMBL" id="WFE88171.1"/>
    </source>
</evidence>
<keyword evidence="2" id="KW-0808">Transferase</keyword>
<evidence type="ECO:0000256" key="2">
    <source>
        <dbReference type="ARBA" id="ARBA00022679"/>
    </source>
</evidence>
<keyword evidence="7" id="KW-1185">Reference proteome</keyword>
<evidence type="ECO:0000259" key="4">
    <source>
        <dbReference type="Pfam" id="PF00370"/>
    </source>
</evidence>
<name>A0ABY8EYS3_9HYPH</name>
<dbReference type="Gene3D" id="1.20.58.2240">
    <property type="match status" value="1"/>
</dbReference>
<dbReference type="InterPro" id="IPR018484">
    <property type="entry name" value="FGGY_N"/>
</dbReference>
<dbReference type="Proteomes" id="UP001209803">
    <property type="component" value="Chromosome"/>
</dbReference>
<evidence type="ECO:0000256" key="1">
    <source>
        <dbReference type="ARBA" id="ARBA00009156"/>
    </source>
</evidence>
<proteinExistence type="inferred from homology"/>
<dbReference type="PANTHER" id="PTHR43435:SF4">
    <property type="entry name" value="FGGY CARBOHYDRATE KINASE DOMAIN-CONTAINING PROTEIN"/>
    <property type="match status" value="1"/>
</dbReference>
<dbReference type="Pfam" id="PF02782">
    <property type="entry name" value="FGGY_C"/>
    <property type="match status" value="1"/>
</dbReference>
<accession>A0ABY8EYS3</accession>
<keyword evidence="3 6" id="KW-0418">Kinase</keyword>
<dbReference type="NCBIfam" id="TIGR01315">
    <property type="entry name" value="5C_CHO_kinase"/>
    <property type="match status" value="1"/>
</dbReference>
<dbReference type="CDD" id="cd07782">
    <property type="entry name" value="ASKHA_NBD_FGGY_D-RBK"/>
    <property type="match status" value="1"/>
</dbReference>
<dbReference type="InterPro" id="IPR018485">
    <property type="entry name" value="FGGY_C"/>
</dbReference>
<evidence type="ECO:0000259" key="5">
    <source>
        <dbReference type="Pfam" id="PF02782"/>
    </source>
</evidence>
<comment type="similarity">
    <text evidence="1">Belongs to the FGGY kinase family.</text>
</comment>
<feature type="domain" description="Carbohydrate kinase FGGY C-terminal" evidence="5">
    <location>
        <begin position="278"/>
        <end position="485"/>
    </location>
</feature>
<dbReference type="PANTHER" id="PTHR43435">
    <property type="entry name" value="RIBULOKINASE"/>
    <property type="match status" value="1"/>
</dbReference>
<evidence type="ECO:0000256" key="3">
    <source>
        <dbReference type="ARBA" id="ARBA00022777"/>
    </source>
</evidence>
<organism evidence="6 7">
    <name type="scientific">Roseibium porphyridii</name>
    <dbReference type="NCBI Taxonomy" id="2866279"/>
    <lineage>
        <taxon>Bacteria</taxon>
        <taxon>Pseudomonadati</taxon>
        <taxon>Pseudomonadota</taxon>
        <taxon>Alphaproteobacteria</taxon>
        <taxon>Hyphomicrobiales</taxon>
        <taxon>Stappiaceae</taxon>
        <taxon>Roseibium</taxon>
    </lineage>
</organism>
<dbReference type="InterPro" id="IPR000577">
    <property type="entry name" value="Carb_kinase_FGGY"/>
</dbReference>
<dbReference type="SUPFAM" id="SSF53067">
    <property type="entry name" value="Actin-like ATPase domain"/>
    <property type="match status" value="2"/>
</dbReference>
<gene>
    <name evidence="6" type="ORF">K1718_18630</name>
</gene>
<protein>
    <submittedName>
        <fullName evidence="6">FGGY-family carbohydrate kinase</fullName>
    </submittedName>
</protein>
<dbReference type="PIRSF" id="PIRSF000538">
    <property type="entry name" value="GlpK"/>
    <property type="match status" value="1"/>
</dbReference>
<dbReference type="RefSeq" id="WP_265681234.1">
    <property type="nucleotide sequence ID" value="NZ_CP120863.1"/>
</dbReference>
<evidence type="ECO:0000313" key="7">
    <source>
        <dbReference type="Proteomes" id="UP001209803"/>
    </source>
</evidence>
<reference evidence="6 7" key="1">
    <citation type="submission" date="2023-03" db="EMBL/GenBank/DDBJ databases">
        <title>Roseibium porphyridii sp. nov. and Roseibium rhodosorbium sp. nov. isolated from marine algae, Porphyridium cruentum and Rhodosorus marinus, respectively.</title>
        <authorList>
            <person name="Lee M.W."/>
            <person name="Choi B.J."/>
            <person name="Lee J.K."/>
            <person name="Choi D.G."/>
            <person name="Baek J.H."/>
            <person name="Bayburt H."/>
            <person name="Kim J.M."/>
            <person name="Han D.M."/>
            <person name="Kim K.H."/>
            <person name="Jeon C.O."/>
        </authorList>
    </citation>
    <scope>NUCLEOTIDE SEQUENCE [LARGE SCALE GENOMIC DNA]</scope>
    <source>
        <strain evidence="6 7">KMA01</strain>
    </source>
</reference>
<dbReference type="EMBL" id="CP120863">
    <property type="protein sequence ID" value="WFE88171.1"/>
    <property type="molecule type" value="Genomic_DNA"/>
</dbReference>
<feature type="domain" description="Carbohydrate kinase FGGY N-terminal" evidence="4">
    <location>
        <begin position="4"/>
        <end position="264"/>
    </location>
</feature>
<dbReference type="Pfam" id="PF00370">
    <property type="entry name" value="FGGY_N"/>
    <property type="match status" value="1"/>
</dbReference>
<dbReference type="Gene3D" id="3.30.420.40">
    <property type="match status" value="1"/>
</dbReference>
<sequence length="539" mass="57440">MSLFLAVDVGTGSVRAGVFSQDGQLLGQASQDIRTWHPRPHFAQQSSADIWGAVCASVRTVINQAAIAPEDIAGLGFDATCSLVVINGQGDPLSISPDGEQEQDTVLWADHRAIAEASRIDETGHQRLNVSGGKISPEMQLPKLLWIKENLPSIWQQAGHFFDLPDWLTWRATGNLTRSLCSTVCKWTYQGEAGTKGEGWDAEFFALAGLKDLADEGFSRIGTECLSPAAPLGPLSEKAAQELGLTTSTLVAASMIDAHAGAMGTLGVTADAVGLDRMALIAGTSACHITVAQQAAYVPGVWGPYYGAVLPDLWANEAGQSMAGAAIDTVLQRHSAFEGAKAAALEQGMTIYDYLDDLLSGLASEEPPSLLTNDRHIIPDFNGNRAPLADPRRLGVTLGQTAIPDIGDLARDYLACIQSLAYGTRHILDQLAENGVRPDAIVVSGGLGRNSLYCQTHADVTGLPVLLPDQEEPVLLGTAMLAAVGSGKFESLSSAMDAMSGPAKVLRPDTGTRAFHDRKYRVFRAMHDDFETYRKIMSE</sequence>